<dbReference type="Pfam" id="PF01636">
    <property type="entry name" value="APH"/>
    <property type="match status" value="1"/>
</dbReference>
<keyword evidence="3" id="KW-1185">Reference proteome</keyword>
<dbReference type="EMBL" id="CP072756">
    <property type="protein sequence ID" value="QUC21750.1"/>
    <property type="molecule type" value="Genomic_DNA"/>
</dbReference>
<dbReference type="PANTHER" id="PTHR21310">
    <property type="entry name" value="AMINOGLYCOSIDE PHOSPHOTRANSFERASE-RELATED-RELATED"/>
    <property type="match status" value="1"/>
</dbReference>
<evidence type="ECO:0000259" key="1">
    <source>
        <dbReference type="Pfam" id="PF01636"/>
    </source>
</evidence>
<dbReference type="SUPFAM" id="SSF56112">
    <property type="entry name" value="Protein kinase-like (PK-like)"/>
    <property type="match status" value="1"/>
</dbReference>
<reference evidence="2" key="1">
    <citation type="submission" date="2020-03" db="EMBL/GenBank/DDBJ databases">
        <title>A mixture of massive structural variations and highly conserved coding sequences in Ustilaginoidea virens genome.</title>
        <authorList>
            <person name="Zhang K."/>
            <person name="Zhao Z."/>
            <person name="Zhang Z."/>
            <person name="Li Y."/>
            <person name="Hsiang T."/>
            <person name="Sun W."/>
        </authorList>
    </citation>
    <scope>NUCLEOTIDE SEQUENCE</scope>
    <source>
        <strain evidence="2">UV-8b</strain>
    </source>
</reference>
<dbReference type="Gene3D" id="3.90.1200.10">
    <property type="match status" value="1"/>
</dbReference>
<dbReference type="InterPro" id="IPR011009">
    <property type="entry name" value="Kinase-like_dom_sf"/>
</dbReference>
<dbReference type="PANTHER" id="PTHR21310:SF51">
    <property type="entry name" value="AMINOGLYCOSIDE PHOSPHOTRANSFERASE DOMAIN-CONTAINING PROTEIN"/>
    <property type="match status" value="1"/>
</dbReference>
<dbReference type="AlphaFoldDB" id="A0A8E5HUQ5"/>
<accession>A0A8E5HUQ5</accession>
<evidence type="ECO:0000313" key="2">
    <source>
        <dbReference type="EMBL" id="QUC21750.1"/>
    </source>
</evidence>
<dbReference type="KEGG" id="uvi:66066770"/>
<feature type="domain" description="Aminoglycoside phosphotransferase" evidence="1">
    <location>
        <begin position="120"/>
        <end position="315"/>
    </location>
</feature>
<dbReference type="InterPro" id="IPR051678">
    <property type="entry name" value="AGP_Transferase"/>
</dbReference>
<dbReference type="Proteomes" id="UP000027002">
    <property type="component" value="Chromosome 4"/>
</dbReference>
<dbReference type="GeneID" id="66066770"/>
<sequence>MTVNGSQGAYDRRLNVVHQLLQGLGLQVSKVSTVAYSPEYEFRYNNYLFKVDLSVTATSTSFPGSQPGTVPAPSDGITSLIVKLSNGNSEANITNRVENDVAAQYLVRQSMERAGLNPLAAAVYAWAPANTRAGAEADAFMDEKDFGWTMMEVKPGVDFDTQFSDLDPADKEKCLQQVAMILKAVQDAKLPETVTMFGGLTFNSTGEIISGEPPLLKLSPVETYVEWKFGRLRKLMQEAAESPVIQGWKPNGVGARLEKFLAAGGPELVLANVDQRQKSLVHGDFTTNNMLFDKDTKEISALVDFDWCTVSNPLDEFLYPNGLGCNITFGQTEIDLALLSGDFDQPPDTEEVKSAHWETARAWNAALDKVGATSPSRIKGARQIYDMLRLKDLLCPQKLSNASALARLDDEKKAELRAKTEADIVEWLDKHGF</sequence>
<gene>
    <name evidence="2" type="ORF">UV8b_05993</name>
</gene>
<dbReference type="RefSeq" id="XP_042999423.1">
    <property type="nucleotide sequence ID" value="XM_043143490.1"/>
</dbReference>
<organism evidence="2 3">
    <name type="scientific">Ustilaginoidea virens</name>
    <name type="common">Rice false smut fungus</name>
    <name type="synonym">Villosiclava virens</name>
    <dbReference type="NCBI Taxonomy" id="1159556"/>
    <lineage>
        <taxon>Eukaryota</taxon>
        <taxon>Fungi</taxon>
        <taxon>Dikarya</taxon>
        <taxon>Ascomycota</taxon>
        <taxon>Pezizomycotina</taxon>
        <taxon>Sordariomycetes</taxon>
        <taxon>Hypocreomycetidae</taxon>
        <taxon>Hypocreales</taxon>
        <taxon>Clavicipitaceae</taxon>
        <taxon>Ustilaginoidea</taxon>
    </lineage>
</organism>
<name>A0A8E5HUQ5_USTVR</name>
<proteinExistence type="predicted"/>
<dbReference type="OrthoDB" id="2831558at2759"/>
<evidence type="ECO:0000313" key="3">
    <source>
        <dbReference type="Proteomes" id="UP000027002"/>
    </source>
</evidence>
<dbReference type="InterPro" id="IPR002575">
    <property type="entry name" value="Aminoglycoside_PTrfase"/>
</dbReference>
<protein>
    <recommendedName>
        <fullName evidence="1">Aminoglycoside phosphotransferase domain-containing protein</fullName>
    </recommendedName>
</protein>